<keyword evidence="10" id="KW-1185">Reference proteome</keyword>
<evidence type="ECO:0000256" key="4">
    <source>
        <dbReference type="ARBA" id="ARBA00023157"/>
    </source>
</evidence>
<evidence type="ECO:0000256" key="2">
    <source>
        <dbReference type="ARBA" id="ARBA00022448"/>
    </source>
</evidence>
<accession>A0ABT7PQZ6</accession>
<dbReference type="InterPro" id="IPR036249">
    <property type="entry name" value="Thioredoxin-like_sf"/>
</dbReference>
<evidence type="ECO:0000256" key="3">
    <source>
        <dbReference type="ARBA" id="ARBA00022982"/>
    </source>
</evidence>
<dbReference type="NCBIfam" id="TIGR01068">
    <property type="entry name" value="thioredoxin"/>
    <property type="match status" value="1"/>
</dbReference>
<evidence type="ECO:0000313" key="9">
    <source>
        <dbReference type="EMBL" id="MDM4018743.1"/>
    </source>
</evidence>
<evidence type="ECO:0000256" key="1">
    <source>
        <dbReference type="ARBA" id="ARBA00008987"/>
    </source>
</evidence>
<keyword evidence="5" id="KW-0676">Redox-active center</keyword>
<evidence type="ECO:0000256" key="7">
    <source>
        <dbReference type="PIRNR" id="PIRNR000077"/>
    </source>
</evidence>
<sequence>MKEIGESDFQSVVLDSEGVVLVDFWATWCGPCQRQGPVIDELSTEMGEQFVFAKVDIDQHPNLAYEYGIEALPTLMVFKGGKAVEQLVGMHDADQLRKSLESAAAE</sequence>
<dbReference type="InterPro" id="IPR017937">
    <property type="entry name" value="Thioredoxin_CS"/>
</dbReference>
<dbReference type="PRINTS" id="PR00421">
    <property type="entry name" value="THIOREDOXIN"/>
</dbReference>
<protein>
    <recommendedName>
        <fullName evidence="6 7">Thioredoxin</fullName>
    </recommendedName>
</protein>
<evidence type="ECO:0000259" key="8">
    <source>
        <dbReference type="PROSITE" id="PS51352"/>
    </source>
</evidence>
<dbReference type="SUPFAM" id="SSF52833">
    <property type="entry name" value="Thioredoxin-like"/>
    <property type="match status" value="1"/>
</dbReference>
<dbReference type="PANTHER" id="PTHR45663:SF11">
    <property type="entry name" value="GEO12009P1"/>
    <property type="match status" value="1"/>
</dbReference>
<proteinExistence type="inferred from homology"/>
<dbReference type="EMBL" id="JASZZN010000025">
    <property type="protein sequence ID" value="MDM4018743.1"/>
    <property type="molecule type" value="Genomic_DNA"/>
</dbReference>
<organism evidence="9 10">
    <name type="scientific">Roseiconus lacunae</name>
    <dbReference type="NCBI Taxonomy" id="2605694"/>
    <lineage>
        <taxon>Bacteria</taxon>
        <taxon>Pseudomonadati</taxon>
        <taxon>Planctomycetota</taxon>
        <taxon>Planctomycetia</taxon>
        <taxon>Pirellulales</taxon>
        <taxon>Pirellulaceae</taxon>
        <taxon>Roseiconus</taxon>
    </lineage>
</organism>
<name>A0ABT7PQZ6_9BACT</name>
<dbReference type="Pfam" id="PF00085">
    <property type="entry name" value="Thioredoxin"/>
    <property type="match status" value="1"/>
</dbReference>
<dbReference type="InterPro" id="IPR005746">
    <property type="entry name" value="Thioredoxin"/>
</dbReference>
<evidence type="ECO:0000256" key="6">
    <source>
        <dbReference type="NCBIfam" id="TIGR01068"/>
    </source>
</evidence>
<keyword evidence="3" id="KW-0249">Electron transport</keyword>
<dbReference type="CDD" id="cd02947">
    <property type="entry name" value="TRX_family"/>
    <property type="match status" value="1"/>
</dbReference>
<evidence type="ECO:0000313" key="10">
    <source>
        <dbReference type="Proteomes" id="UP001239462"/>
    </source>
</evidence>
<dbReference type="PIRSF" id="PIRSF000077">
    <property type="entry name" value="Thioredoxin"/>
    <property type="match status" value="1"/>
</dbReference>
<dbReference type="InterPro" id="IPR013766">
    <property type="entry name" value="Thioredoxin_domain"/>
</dbReference>
<dbReference type="PANTHER" id="PTHR45663">
    <property type="entry name" value="GEO12009P1"/>
    <property type="match status" value="1"/>
</dbReference>
<dbReference type="RefSeq" id="WP_200836671.1">
    <property type="nucleotide sequence ID" value="NZ_CP141221.1"/>
</dbReference>
<dbReference type="Gene3D" id="3.40.30.10">
    <property type="entry name" value="Glutaredoxin"/>
    <property type="match status" value="1"/>
</dbReference>
<evidence type="ECO:0000256" key="5">
    <source>
        <dbReference type="ARBA" id="ARBA00023284"/>
    </source>
</evidence>
<dbReference type="PROSITE" id="PS00194">
    <property type="entry name" value="THIOREDOXIN_1"/>
    <property type="match status" value="1"/>
</dbReference>
<dbReference type="PROSITE" id="PS51352">
    <property type="entry name" value="THIOREDOXIN_2"/>
    <property type="match status" value="1"/>
</dbReference>
<keyword evidence="4" id="KW-1015">Disulfide bond</keyword>
<feature type="domain" description="Thioredoxin" evidence="8">
    <location>
        <begin position="1"/>
        <end position="105"/>
    </location>
</feature>
<gene>
    <name evidence="9" type="primary">trxA</name>
    <name evidence="9" type="ORF">QTN89_25040</name>
</gene>
<comment type="similarity">
    <text evidence="1 7">Belongs to the thioredoxin family.</text>
</comment>
<reference evidence="9 10" key="1">
    <citation type="submission" date="2023-06" db="EMBL/GenBank/DDBJ databases">
        <title>Roseiconus lacunae JC819 isolated from Gulf of Mannar region, Tamil Nadu.</title>
        <authorList>
            <person name="Pk S."/>
            <person name="Ch S."/>
            <person name="Ch V.R."/>
        </authorList>
    </citation>
    <scope>NUCLEOTIDE SEQUENCE [LARGE SCALE GENOMIC DNA]</scope>
    <source>
        <strain evidence="9 10">JC819</strain>
    </source>
</reference>
<keyword evidence="2" id="KW-0813">Transport</keyword>
<dbReference type="Proteomes" id="UP001239462">
    <property type="component" value="Unassembled WGS sequence"/>
</dbReference>
<comment type="caution">
    <text evidence="9">The sequence shown here is derived from an EMBL/GenBank/DDBJ whole genome shotgun (WGS) entry which is preliminary data.</text>
</comment>